<name>A0ABR3CHH7_9PEZI</name>
<dbReference type="GeneID" id="92009928"/>
<reference evidence="2 3" key="1">
    <citation type="submission" date="2024-02" db="EMBL/GenBank/DDBJ databases">
        <title>De novo assembly and annotation of 12 fungi associated with fruit tree decline syndrome in Ontario, Canada.</title>
        <authorList>
            <person name="Sulman M."/>
            <person name="Ellouze W."/>
            <person name="Ilyukhin E."/>
        </authorList>
    </citation>
    <scope>NUCLEOTIDE SEQUENCE [LARGE SCALE GENOMIC DNA]</scope>
    <source>
        <strain evidence="2 3">FDS-637</strain>
    </source>
</reference>
<dbReference type="RefSeq" id="XP_066633127.1">
    <property type="nucleotide sequence ID" value="XM_066777285.1"/>
</dbReference>
<organism evidence="2 3">
    <name type="scientific">Diplodia seriata</name>
    <dbReference type="NCBI Taxonomy" id="420778"/>
    <lineage>
        <taxon>Eukaryota</taxon>
        <taxon>Fungi</taxon>
        <taxon>Dikarya</taxon>
        <taxon>Ascomycota</taxon>
        <taxon>Pezizomycotina</taxon>
        <taxon>Dothideomycetes</taxon>
        <taxon>Dothideomycetes incertae sedis</taxon>
        <taxon>Botryosphaeriales</taxon>
        <taxon>Botryosphaeriaceae</taxon>
        <taxon>Diplodia</taxon>
    </lineage>
</organism>
<dbReference type="Proteomes" id="UP001430584">
    <property type="component" value="Unassembled WGS sequence"/>
</dbReference>
<gene>
    <name evidence="2" type="ORF">SLS55_005843</name>
</gene>
<sequence>MNTASRNFVAMDAIDAMNGLEIIEAIYEVCPSAAIEPADRQSLRDKDRFDCPLCHDAFAELHPQRASAPSEAPQPSISNTGTNAVDTTPAQVPPIYSMAPLPPMIHVHDSDVESTPRIHVHEPTVEPTMYFCRAPILTIPFCGHSFGAACFLRFLRTEGIAKVCPMCRGPISEHVPEDVFAAIEDQMHVYEYTFEFAAQHRQRLSFTALRIGSAGEALINMLVDRARNYDPNVHVHDVPPLGFTARPFGPLAALLPAAAMDVVRGLQRQADARTEVAMDIKDLWLVLLANVFAKYEQQYVRDHAADGPRAAAIAEYGRRVRSVMGPERRMAAMAPRLPGNDAFEDLERFVRMLLGRLLVDAMDMTHMPRIPLRARRDSSEEPPIHPPPHP</sequence>
<keyword evidence="3" id="KW-1185">Reference proteome</keyword>
<evidence type="ECO:0008006" key="4">
    <source>
        <dbReference type="Google" id="ProtNLM"/>
    </source>
</evidence>
<accession>A0ABR3CHH7</accession>
<feature type="compositionally biased region" description="Basic and acidic residues" evidence="1">
    <location>
        <begin position="374"/>
        <end position="383"/>
    </location>
</feature>
<proteinExistence type="predicted"/>
<evidence type="ECO:0000313" key="3">
    <source>
        <dbReference type="Proteomes" id="UP001430584"/>
    </source>
</evidence>
<feature type="compositionally biased region" description="Polar residues" evidence="1">
    <location>
        <begin position="73"/>
        <end position="86"/>
    </location>
</feature>
<feature type="region of interest" description="Disordered" evidence="1">
    <location>
        <begin position="371"/>
        <end position="390"/>
    </location>
</feature>
<dbReference type="Gene3D" id="3.30.40.10">
    <property type="entry name" value="Zinc/RING finger domain, C3HC4 (zinc finger)"/>
    <property type="match status" value="1"/>
</dbReference>
<feature type="region of interest" description="Disordered" evidence="1">
    <location>
        <begin position="64"/>
        <end position="86"/>
    </location>
</feature>
<dbReference type="SUPFAM" id="SSF57850">
    <property type="entry name" value="RING/U-box"/>
    <property type="match status" value="1"/>
</dbReference>
<evidence type="ECO:0000313" key="2">
    <source>
        <dbReference type="EMBL" id="KAL0260098.1"/>
    </source>
</evidence>
<protein>
    <recommendedName>
        <fullName evidence="4">RING-type domain-containing protein</fullName>
    </recommendedName>
</protein>
<comment type="caution">
    <text evidence="2">The sequence shown here is derived from an EMBL/GenBank/DDBJ whole genome shotgun (WGS) entry which is preliminary data.</text>
</comment>
<dbReference type="InterPro" id="IPR013083">
    <property type="entry name" value="Znf_RING/FYVE/PHD"/>
</dbReference>
<dbReference type="EMBL" id="JAJVCZ030000005">
    <property type="protein sequence ID" value="KAL0260098.1"/>
    <property type="molecule type" value="Genomic_DNA"/>
</dbReference>
<evidence type="ECO:0000256" key="1">
    <source>
        <dbReference type="SAM" id="MobiDB-lite"/>
    </source>
</evidence>